<comment type="caution">
    <text evidence="11">The sequence shown here is derived from an EMBL/GenBank/DDBJ whole genome shotgun (WGS) entry which is preliminary data.</text>
</comment>
<feature type="compositionally biased region" description="Low complexity" evidence="9">
    <location>
        <begin position="217"/>
        <end position="232"/>
    </location>
</feature>
<evidence type="ECO:0000256" key="8">
    <source>
        <dbReference type="PROSITE-ProRule" id="PRU00175"/>
    </source>
</evidence>
<evidence type="ECO:0000313" key="11">
    <source>
        <dbReference type="EMBL" id="KAL0337875.1"/>
    </source>
</evidence>
<organism evidence="11">
    <name type="scientific">Sesamum calycinum</name>
    <dbReference type="NCBI Taxonomy" id="2727403"/>
    <lineage>
        <taxon>Eukaryota</taxon>
        <taxon>Viridiplantae</taxon>
        <taxon>Streptophyta</taxon>
        <taxon>Embryophyta</taxon>
        <taxon>Tracheophyta</taxon>
        <taxon>Spermatophyta</taxon>
        <taxon>Magnoliopsida</taxon>
        <taxon>eudicotyledons</taxon>
        <taxon>Gunneridae</taxon>
        <taxon>Pentapetalae</taxon>
        <taxon>asterids</taxon>
        <taxon>lamiids</taxon>
        <taxon>Lamiales</taxon>
        <taxon>Pedaliaceae</taxon>
        <taxon>Sesamum</taxon>
    </lineage>
</organism>
<dbReference type="InterPro" id="IPR039525">
    <property type="entry name" value="RNF126-like_zinc-ribbon"/>
</dbReference>
<evidence type="ECO:0000256" key="7">
    <source>
        <dbReference type="ARBA" id="ARBA00022833"/>
    </source>
</evidence>
<evidence type="ECO:0000256" key="5">
    <source>
        <dbReference type="ARBA" id="ARBA00022771"/>
    </source>
</evidence>
<feature type="compositionally biased region" description="Basic and acidic residues" evidence="9">
    <location>
        <begin position="274"/>
        <end position="283"/>
    </location>
</feature>
<keyword evidence="3" id="KW-0808">Transferase</keyword>
<keyword evidence="7" id="KW-0862">Zinc</keyword>
<proteinExistence type="predicted"/>
<dbReference type="FunFam" id="3.30.40.10:FF:000022">
    <property type="entry name" value="E3 ubiquitin-protein ligase RING1-like"/>
    <property type="match status" value="1"/>
</dbReference>
<evidence type="ECO:0000256" key="9">
    <source>
        <dbReference type="SAM" id="MobiDB-lite"/>
    </source>
</evidence>
<dbReference type="AlphaFoldDB" id="A0AAW2N265"/>
<feature type="region of interest" description="Disordered" evidence="9">
    <location>
        <begin position="217"/>
        <end position="255"/>
    </location>
</feature>
<feature type="region of interest" description="Disordered" evidence="9">
    <location>
        <begin position="271"/>
        <end position="291"/>
    </location>
</feature>
<gene>
    <name evidence="11" type="ORF">Scaly_2062600</name>
</gene>
<dbReference type="EMBL" id="JACGWM010000012">
    <property type="protein sequence ID" value="KAL0337875.1"/>
    <property type="molecule type" value="Genomic_DNA"/>
</dbReference>
<dbReference type="InterPro" id="IPR001841">
    <property type="entry name" value="Znf_RING"/>
</dbReference>
<dbReference type="GO" id="GO:0061630">
    <property type="term" value="F:ubiquitin protein ligase activity"/>
    <property type="evidence" value="ECO:0007669"/>
    <property type="project" value="UniProtKB-EC"/>
</dbReference>
<dbReference type="EC" id="2.3.2.27" evidence="2"/>
<dbReference type="SMART" id="SM00184">
    <property type="entry name" value="RING"/>
    <property type="match status" value="1"/>
</dbReference>
<dbReference type="GO" id="GO:0006511">
    <property type="term" value="P:ubiquitin-dependent protein catabolic process"/>
    <property type="evidence" value="ECO:0007669"/>
    <property type="project" value="TreeGrafter"/>
</dbReference>
<dbReference type="PANTHER" id="PTHR45931">
    <property type="entry name" value="SI:CH211-59O9.10"/>
    <property type="match status" value="1"/>
</dbReference>
<dbReference type="Pfam" id="PF13639">
    <property type="entry name" value="zf-RING_2"/>
    <property type="match status" value="1"/>
</dbReference>
<dbReference type="Gene3D" id="3.30.40.10">
    <property type="entry name" value="Zinc/RING finger domain, C3HC4 (zinc finger)"/>
    <property type="match status" value="1"/>
</dbReference>
<dbReference type="Pfam" id="PF14369">
    <property type="entry name" value="Zn_ribbon_19"/>
    <property type="match status" value="1"/>
</dbReference>
<accession>A0AAW2N265</accession>
<keyword evidence="4" id="KW-0479">Metal-binding</keyword>
<dbReference type="InterPro" id="IPR051834">
    <property type="entry name" value="RING_finger_E3_ligase"/>
</dbReference>
<dbReference type="GO" id="GO:0008270">
    <property type="term" value="F:zinc ion binding"/>
    <property type="evidence" value="ECO:0007669"/>
    <property type="project" value="UniProtKB-KW"/>
</dbReference>
<evidence type="ECO:0000256" key="1">
    <source>
        <dbReference type="ARBA" id="ARBA00000900"/>
    </source>
</evidence>
<evidence type="ECO:0000259" key="10">
    <source>
        <dbReference type="PROSITE" id="PS50089"/>
    </source>
</evidence>
<feature type="domain" description="RING-type" evidence="10">
    <location>
        <begin position="173"/>
        <end position="214"/>
    </location>
</feature>
<dbReference type="InterPro" id="IPR013083">
    <property type="entry name" value="Znf_RING/FYVE/PHD"/>
</dbReference>
<dbReference type="GO" id="GO:0005634">
    <property type="term" value="C:nucleus"/>
    <property type="evidence" value="ECO:0007669"/>
    <property type="project" value="TreeGrafter"/>
</dbReference>
<sequence>MSSDRGTHWCYSCRETVTLPRRNAVCPNCRGGFIQELDDAITMSNEENNQRPRFMEAISNFLRQQMAVRSNTSDVGGASGPLNGNSWNSFLVFSGDMPVSMPGSGGLVEVLNETLGFRRENGGDYFIGPGVEEFFEHATRNGLRVSLPASRTSINALPTIKISKKHVRADSTCAICQERFELGSQVRKLPCKHLYHSDCIVSWLEQRSTCPVCRQQLTSQQTTSDTDNQNSREPSRGRSRSRRVGSREERTANQGAKRRWSFLWPFGSSRSNPNRHETIEPRTDPYQQNGHQSEYSTGLLNIKVLDSFLYDHNVHPLFEQIKMCRRQGSVMSSFLPKDKLVLCLSSSSLFFVLQNVFKRSNVTYFQVSVFPPLGMMDLCVLGFNFSCFQRFNTAITC</sequence>
<protein>
    <recommendedName>
        <fullName evidence="2">RING-type E3 ubiquitin transferase</fullName>
        <ecNumber evidence="2">2.3.2.27</ecNumber>
    </recommendedName>
</protein>
<evidence type="ECO:0000256" key="6">
    <source>
        <dbReference type="ARBA" id="ARBA00022786"/>
    </source>
</evidence>
<dbReference type="SUPFAM" id="SSF57850">
    <property type="entry name" value="RING/U-box"/>
    <property type="match status" value="1"/>
</dbReference>
<keyword evidence="5 8" id="KW-0863">Zinc-finger</keyword>
<comment type="catalytic activity">
    <reaction evidence="1">
        <text>S-ubiquitinyl-[E2 ubiquitin-conjugating enzyme]-L-cysteine + [acceptor protein]-L-lysine = [E2 ubiquitin-conjugating enzyme]-L-cysteine + N(6)-ubiquitinyl-[acceptor protein]-L-lysine.</text>
        <dbReference type="EC" id="2.3.2.27"/>
    </reaction>
</comment>
<dbReference type="CDD" id="cd16454">
    <property type="entry name" value="RING-H2_PA-TM-RING"/>
    <property type="match status" value="1"/>
</dbReference>
<dbReference type="PANTHER" id="PTHR45931:SF3">
    <property type="entry name" value="RING ZINC FINGER-CONTAINING PROTEIN"/>
    <property type="match status" value="1"/>
</dbReference>
<keyword evidence="6" id="KW-0833">Ubl conjugation pathway</keyword>
<reference evidence="11" key="1">
    <citation type="submission" date="2020-06" db="EMBL/GenBank/DDBJ databases">
        <authorList>
            <person name="Li T."/>
            <person name="Hu X."/>
            <person name="Zhang T."/>
            <person name="Song X."/>
            <person name="Zhang H."/>
            <person name="Dai N."/>
            <person name="Sheng W."/>
            <person name="Hou X."/>
            <person name="Wei L."/>
        </authorList>
    </citation>
    <scope>NUCLEOTIDE SEQUENCE</scope>
    <source>
        <strain evidence="11">KEN8</strain>
        <tissue evidence="11">Leaf</tissue>
    </source>
</reference>
<evidence type="ECO:0000256" key="4">
    <source>
        <dbReference type="ARBA" id="ARBA00022723"/>
    </source>
</evidence>
<evidence type="ECO:0000256" key="3">
    <source>
        <dbReference type="ARBA" id="ARBA00022679"/>
    </source>
</evidence>
<dbReference type="PROSITE" id="PS50089">
    <property type="entry name" value="ZF_RING_2"/>
    <property type="match status" value="1"/>
</dbReference>
<evidence type="ECO:0000256" key="2">
    <source>
        <dbReference type="ARBA" id="ARBA00012483"/>
    </source>
</evidence>
<name>A0AAW2N265_9LAMI</name>
<reference evidence="11" key="2">
    <citation type="journal article" date="2024" name="Plant">
        <title>Genomic evolution and insights into agronomic trait innovations of Sesamum species.</title>
        <authorList>
            <person name="Miao H."/>
            <person name="Wang L."/>
            <person name="Qu L."/>
            <person name="Liu H."/>
            <person name="Sun Y."/>
            <person name="Le M."/>
            <person name="Wang Q."/>
            <person name="Wei S."/>
            <person name="Zheng Y."/>
            <person name="Lin W."/>
            <person name="Duan Y."/>
            <person name="Cao H."/>
            <person name="Xiong S."/>
            <person name="Wang X."/>
            <person name="Wei L."/>
            <person name="Li C."/>
            <person name="Ma Q."/>
            <person name="Ju M."/>
            <person name="Zhao R."/>
            <person name="Li G."/>
            <person name="Mu C."/>
            <person name="Tian Q."/>
            <person name="Mei H."/>
            <person name="Zhang T."/>
            <person name="Gao T."/>
            <person name="Zhang H."/>
        </authorList>
    </citation>
    <scope>NUCLEOTIDE SEQUENCE</scope>
    <source>
        <strain evidence="11">KEN8</strain>
    </source>
</reference>